<dbReference type="OrthoDB" id="126522at2759"/>
<proteinExistence type="predicted"/>
<dbReference type="EMBL" id="QXFT01001222">
    <property type="protein sequence ID" value="KAE9324939.1"/>
    <property type="molecule type" value="Genomic_DNA"/>
</dbReference>
<dbReference type="AlphaFoldDB" id="A0A6A3KU62"/>
<protein>
    <submittedName>
        <fullName evidence="3">Uncharacterized protein</fullName>
    </submittedName>
</protein>
<dbReference type="EMBL" id="QXFU01001250">
    <property type="protein sequence ID" value="KAE9006766.1"/>
    <property type="molecule type" value="Genomic_DNA"/>
</dbReference>
<evidence type="ECO:0000313" key="2">
    <source>
        <dbReference type="EMBL" id="KAE9006766.1"/>
    </source>
</evidence>
<feature type="compositionally biased region" description="Low complexity" evidence="1">
    <location>
        <begin position="171"/>
        <end position="185"/>
    </location>
</feature>
<evidence type="ECO:0000313" key="3">
    <source>
        <dbReference type="EMBL" id="KAE9010962.1"/>
    </source>
</evidence>
<evidence type="ECO:0000313" key="7">
    <source>
        <dbReference type="Proteomes" id="UP000435112"/>
    </source>
</evidence>
<accession>A0A6A3KU62</accession>
<feature type="region of interest" description="Disordered" evidence="1">
    <location>
        <begin position="164"/>
        <end position="224"/>
    </location>
</feature>
<dbReference type="Proteomes" id="UP000429607">
    <property type="component" value="Unassembled WGS sequence"/>
</dbReference>
<sequence>MEEVQGDAAFRSFPGECFRFGVGVVDDVEQLWLENKVSKKRWTCKVADVAAFAPKDVVLPRETVLHYVAASLKESAAAADSADHGPNIIREDDDQTLQLEVRIKLEVAGFAWTPKYVFPLTLEPQDAMPTEVQPAQQIKLLTTQVQELQQEVKTLKEQMQTVLRAQATSQPEAAVSSSPSRSAESSDVESPRLHPKPTRPLAAKSAQDRESLPTPSRKEKVWGDIIGQPRHRLVQTDEYRETQSSDGVVIRRHRQHACKVCSTLKGDRRRPFETSFYCAECTEQHEGGVVFLCDKVRQHDVEEYQNATCSQIWHVMWNNGKDIPGNGTSIRMRKRHKVLKQR</sequence>
<evidence type="ECO:0000313" key="6">
    <source>
        <dbReference type="Proteomes" id="UP000434957"/>
    </source>
</evidence>
<dbReference type="Proteomes" id="UP000434957">
    <property type="component" value="Unassembled WGS sequence"/>
</dbReference>
<evidence type="ECO:0000313" key="5">
    <source>
        <dbReference type="Proteomes" id="UP000429607"/>
    </source>
</evidence>
<feature type="compositionally biased region" description="Basic and acidic residues" evidence="1">
    <location>
        <begin position="206"/>
        <end position="222"/>
    </location>
</feature>
<organism evidence="3 5">
    <name type="scientific">Phytophthora rubi</name>
    <dbReference type="NCBI Taxonomy" id="129364"/>
    <lineage>
        <taxon>Eukaryota</taxon>
        <taxon>Sar</taxon>
        <taxon>Stramenopiles</taxon>
        <taxon>Oomycota</taxon>
        <taxon>Peronosporomycetes</taxon>
        <taxon>Peronosporales</taxon>
        <taxon>Peronosporaceae</taxon>
        <taxon>Phytophthora</taxon>
    </lineage>
</organism>
<dbReference type="Proteomes" id="UP000435112">
    <property type="component" value="Unassembled WGS sequence"/>
</dbReference>
<comment type="caution">
    <text evidence="3">The sequence shown here is derived from an EMBL/GenBank/DDBJ whole genome shotgun (WGS) entry which is preliminary data.</text>
</comment>
<name>A0A6A3KU62_9STRA</name>
<reference evidence="5 7" key="1">
    <citation type="submission" date="2018-09" db="EMBL/GenBank/DDBJ databases">
        <title>Genomic investigation of the strawberry pathogen Phytophthora fragariae indicates pathogenicity is determined by transcriptional variation in three key races.</title>
        <authorList>
            <person name="Adams T.M."/>
            <person name="Armitage A.D."/>
            <person name="Sobczyk M.K."/>
            <person name="Bates H.J."/>
            <person name="Dunwell J.M."/>
            <person name="Nellist C.F."/>
            <person name="Harrison R.J."/>
        </authorList>
    </citation>
    <scope>NUCLEOTIDE SEQUENCE [LARGE SCALE GENOMIC DNA]</scope>
    <source>
        <strain evidence="3 5">SCRP249</strain>
        <strain evidence="2 7">SCRP324</strain>
        <strain evidence="4 6">SCRP333</strain>
    </source>
</reference>
<keyword evidence="6" id="KW-1185">Reference proteome</keyword>
<dbReference type="EMBL" id="QXFV01001242">
    <property type="protein sequence ID" value="KAE9010962.1"/>
    <property type="molecule type" value="Genomic_DNA"/>
</dbReference>
<evidence type="ECO:0000256" key="1">
    <source>
        <dbReference type="SAM" id="MobiDB-lite"/>
    </source>
</evidence>
<evidence type="ECO:0000313" key="4">
    <source>
        <dbReference type="EMBL" id="KAE9324939.1"/>
    </source>
</evidence>
<gene>
    <name evidence="3" type="ORF">PR001_g16031</name>
    <name evidence="2" type="ORF">PR002_g16400</name>
    <name evidence="4" type="ORF">PR003_g16604</name>
</gene>